<keyword evidence="1" id="KW-0812">Transmembrane</keyword>
<feature type="transmembrane region" description="Helical" evidence="1">
    <location>
        <begin position="338"/>
        <end position="354"/>
    </location>
</feature>
<evidence type="ECO:0000313" key="4">
    <source>
        <dbReference type="Proteomes" id="UP000785613"/>
    </source>
</evidence>
<feature type="chain" id="PRO_5045578485" evidence="2">
    <location>
        <begin position="23"/>
        <end position="361"/>
    </location>
</feature>
<organism evidence="3 4">
    <name type="scientific">Massilia rubra</name>
    <dbReference type="NCBI Taxonomy" id="2607910"/>
    <lineage>
        <taxon>Bacteria</taxon>
        <taxon>Pseudomonadati</taxon>
        <taxon>Pseudomonadota</taxon>
        <taxon>Betaproteobacteria</taxon>
        <taxon>Burkholderiales</taxon>
        <taxon>Oxalobacteraceae</taxon>
        <taxon>Telluria group</taxon>
        <taxon>Massilia</taxon>
    </lineage>
</organism>
<dbReference type="EMBL" id="VUYU01000005">
    <property type="protein sequence ID" value="NHZ33812.1"/>
    <property type="molecule type" value="Genomic_DNA"/>
</dbReference>
<evidence type="ECO:0000256" key="2">
    <source>
        <dbReference type="SAM" id="SignalP"/>
    </source>
</evidence>
<dbReference type="InterPro" id="IPR013424">
    <property type="entry name" value="Ice-binding_C"/>
</dbReference>
<accession>A0ABX0LNK4</accession>
<dbReference type="InterPro" id="IPR014262">
    <property type="entry name" value="HAF_rpt"/>
</dbReference>
<comment type="caution">
    <text evidence="3">The sequence shown here is derived from an EMBL/GenBank/DDBJ whole genome shotgun (WGS) entry which is preliminary data.</text>
</comment>
<evidence type="ECO:0000313" key="3">
    <source>
        <dbReference type="EMBL" id="NHZ33812.1"/>
    </source>
</evidence>
<keyword evidence="4" id="KW-1185">Reference proteome</keyword>
<sequence length="361" mass="37803">MQKSSVLFVASLLFAAAGPAQALQYKLSPLLVDSASATEAFSINNAGTVLGLAQLNLIQAVVWEQGTARQLSHDPQSYGSYGLALNQAGDVAGYDYYPHGIVRAATWTAAGRQPVSLSAEYSRAVDINAHGVTVANGFGGYAQDSWSWDGATLTKLLPFSPAYNDSPGSPLRPGTTAHAINDLGQVVGSGGTADHQSHAALWTNGQIVDLHGGGTGSAAKDINNAGQILVNTYFGQDVRAGLWQNGALSYLGEHSEGNGMNAQGAVVGWAGFGEGAQHAMLWQDGMEFDLNAQIVGKRFGFTYLEKAYGINDHGQIVGRGLTADGSYQAFLLSPVPEPGAWLMLVVGLGIVVRVKRRARAA</sequence>
<reference evidence="3 4" key="1">
    <citation type="submission" date="2019-09" db="EMBL/GenBank/DDBJ databases">
        <title>Taxonomy of Antarctic Massilia spp.: description of Massilia rubra sp. nov., Massilia aquatica sp. nov., Massilia mucilaginosa sp. nov., Massilia frigida sp. nov. isolated from streams, lakes and regoliths.</title>
        <authorList>
            <person name="Holochova P."/>
            <person name="Sedlacek I."/>
            <person name="Kralova S."/>
            <person name="Maslanova I."/>
            <person name="Busse H.-J."/>
            <person name="Stankova E."/>
            <person name="Vrbovska V."/>
            <person name="Kovarovic V."/>
            <person name="Bartak M."/>
            <person name="Svec P."/>
            <person name="Pantucek R."/>
        </authorList>
    </citation>
    <scope>NUCLEOTIDE SEQUENCE [LARGE SCALE GENOMIC DNA]</scope>
    <source>
        <strain evidence="3 4">CCM 8692</strain>
    </source>
</reference>
<name>A0ABX0LNK4_9BURK</name>
<dbReference type="Proteomes" id="UP000785613">
    <property type="component" value="Unassembled WGS sequence"/>
</dbReference>
<gene>
    <name evidence="3" type="ORF">F0185_09445</name>
</gene>
<dbReference type="NCBIfam" id="TIGR02913">
    <property type="entry name" value="HAF_rpt"/>
    <property type="match status" value="3"/>
</dbReference>
<proteinExistence type="predicted"/>
<feature type="signal peptide" evidence="2">
    <location>
        <begin position="1"/>
        <end position="22"/>
    </location>
</feature>
<keyword evidence="2" id="KW-0732">Signal</keyword>
<evidence type="ECO:0000256" key="1">
    <source>
        <dbReference type="SAM" id="Phobius"/>
    </source>
</evidence>
<protein>
    <submittedName>
        <fullName evidence="3">PEP-CTERM sorting domain-containing protein</fullName>
    </submittedName>
</protein>
<dbReference type="NCBIfam" id="TIGR02595">
    <property type="entry name" value="PEP_CTERM"/>
    <property type="match status" value="1"/>
</dbReference>
<dbReference type="RefSeq" id="WP_167223761.1">
    <property type="nucleotide sequence ID" value="NZ_VUYU01000005.1"/>
</dbReference>
<keyword evidence="1" id="KW-1133">Transmembrane helix</keyword>
<keyword evidence="1" id="KW-0472">Membrane</keyword>